<keyword evidence="7 9" id="KW-0472">Membrane</keyword>
<organism evidence="10 11">
    <name type="scientific">Cladophialophora psammophila CBS 110553</name>
    <dbReference type="NCBI Taxonomy" id="1182543"/>
    <lineage>
        <taxon>Eukaryota</taxon>
        <taxon>Fungi</taxon>
        <taxon>Dikarya</taxon>
        <taxon>Ascomycota</taxon>
        <taxon>Pezizomycotina</taxon>
        <taxon>Eurotiomycetes</taxon>
        <taxon>Chaetothyriomycetidae</taxon>
        <taxon>Chaetothyriales</taxon>
        <taxon>Herpotrichiellaceae</taxon>
        <taxon>Cladophialophora</taxon>
    </lineage>
</organism>
<dbReference type="PANTHER" id="PTHR13202">
    <property type="entry name" value="MICROSOMAL SIGNAL PEPTIDASE 12 KDA SUBUNIT"/>
    <property type="match status" value="1"/>
</dbReference>
<dbReference type="STRING" id="1182543.W9WVR1"/>
<evidence type="ECO:0000256" key="4">
    <source>
        <dbReference type="ARBA" id="ARBA00022692"/>
    </source>
</evidence>
<dbReference type="InterPro" id="IPR009542">
    <property type="entry name" value="Spc1/SPCS1"/>
</dbReference>
<evidence type="ECO:0000256" key="6">
    <source>
        <dbReference type="ARBA" id="ARBA00022989"/>
    </source>
</evidence>
<proteinExistence type="inferred from homology"/>
<evidence type="ECO:0000256" key="7">
    <source>
        <dbReference type="ARBA" id="ARBA00023136"/>
    </source>
</evidence>
<evidence type="ECO:0000256" key="9">
    <source>
        <dbReference type="SAM" id="Phobius"/>
    </source>
</evidence>
<dbReference type="Proteomes" id="UP000019471">
    <property type="component" value="Unassembled WGS sequence"/>
</dbReference>
<keyword evidence="5" id="KW-0256">Endoplasmic reticulum</keyword>
<keyword evidence="11" id="KW-1185">Reference proteome</keyword>
<sequence>MDAVISQLQDLFEGQIDFDGQRLAERISSAVLTISSILALITGFIQQDIYVTMWIGLAGSLLAMLLVVPPWPVYNQHPQPWLGSQTVLPPGGILVGTKAR</sequence>
<feature type="transmembrane region" description="Helical" evidence="9">
    <location>
        <begin position="27"/>
        <end position="45"/>
    </location>
</feature>
<dbReference type="GO" id="GO:0006465">
    <property type="term" value="P:signal peptide processing"/>
    <property type="evidence" value="ECO:0007669"/>
    <property type="project" value="InterPro"/>
</dbReference>
<evidence type="ECO:0000256" key="1">
    <source>
        <dbReference type="ARBA" id="ARBA00004477"/>
    </source>
</evidence>
<dbReference type="eggNOG" id="KOG4112">
    <property type="taxonomic scope" value="Eukaryota"/>
</dbReference>
<evidence type="ECO:0000256" key="3">
    <source>
        <dbReference type="ARBA" id="ARBA00017059"/>
    </source>
</evidence>
<dbReference type="PANTHER" id="PTHR13202:SF0">
    <property type="entry name" value="SIGNAL PEPTIDASE COMPLEX SUBUNIT 1"/>
    <property type="match status" value="1"/>
</dbReference>
<dbReference type="GO" id="GO:0045047">
    <property type="term" value="P:protein targeting to ER"/>
    <property type="evidence" value="ECO:0007669"/>
    <property type="project" value="TreeGrafter"/>
</dbReference>
<name>W9WVR1_9EURO</name>
<dbReference type="Pfam" id="PF06645">
    <property type="entry name" value="SPC12"/>
    <property type="match status" value="1"/>
</dbReference>
<dbReference type="EMBL" id="AMGX01000006">
    <property type="protein sequence ID" value="EXJ72292.1"/>
    <property type="molecule type" value="Genomic_DNA"/>
</dbReference>
<evidence type="ECO:0000256" key="8">
    <source>
        <dbReference type="ARBA" id="ARBA00045204"/>
    </source>
</evidence>
<evidence type="ECO:0000256" key="2">
    <source>
        <dbReference type="ARBA" id="ARBA00005245"/>
    </source>
</evidence>
<feature type="transmembrane region" description="Helical" evidence="9">
    <location>
        <begin position="52"/>
        <end position="71"/>
    </location>
</feature>
<evidence type="ECO:0000313" key="10">
    <source>
        <dbReference type="EMBL" id="EXJ72292.1"/>
    </source>
</evidence>
<dbReference type="AlphaFoldDB" id="W9WVR1"/>
<dbReference type="RefSeq" id="XP_007743590.1">
    <property type="nucleotide sequence ID" value="XM_007745400.1"/>
</dbReference>
<dbReference type="GO" id="GO:0005787">
    <property type="term" value="C:signal peptidase complex"/>
    <property type="evidence" value="ECO:0007669"/>
    <property type="project" value="InterPro"/>
</dbReference>
<comment type="subcellular location">
    <subcellularLocation>
        <location evidence="1">Endoplasmic reticulum membrane</location>
        <topology evidence="1">Multi-pass membrane protein</topology>
    </subcellularLocation>
</comment>
<gene>
    <name evidence="10" type="ORF">A1O5_04796</name>
</gene>
<protein>
    <recommendedName>
        <fullName evidence="3">Signal peptidase complex subunit 1</fullName>
    </recommendedName>
</protein>
<dbReference type="GeneID" id="19189517"/>
<dbReference type="HOGENOM" id="CLU_134505_2_0_1"/>
<comment type="caution">
    <text evidence="10">The sequence shown here is derived from an EMBL/GenBank/DDBJ whole genome shotgun (WGS) entry which is preliminary data.</text>
</comment>
<keyword evidence="4 9" id="KW-0812">Transmembrane</keyword>
<evidence type="ECO:0000256" key="5">
    <source>
        <dbReference type="ARBA" id="ARBA00022824"/>
    </source>
</evidence>
<dbReference type="OrthoDB" id="263893at2759"/>
<reference evidence="10 11" key="1">
    <citation type="submission" date="2013-03" db="EMBL/GenBank/DDBJ databases">
        <title>The Genome Sequence of Cladophialophora psammophila CBS 110553.</title>
        <authorList>
            <consortium name="The Broad Institute Genomics Platform"/>
            <person name="Cuomo C."/>
            <person name="de Hoog S."/>
            <person name="Gorbushina A."/>
            <person name="Walker B."/>
            <person name="Young S.K."/>
            <person name="Zeng Q."/>
            <person name="Gargeya S."/>
            <person name="Fitzgerald M."/>
            <person name="Haas B."/>
            <person name="Abouelleil A."/>
            <person name="Allen A.W."/>
            <person name="Alvarado L."/>
            <person name="Arachchi H.M."/>
            <person name="Berlin A.M."/>
            <person name="Chapman S.B."/>
            <person name="Gainer-Dewar J."/>
            <person name="Goldberg J."/>
            <person name="Griggs A."/>
            <person name="Gujja S."/>
            <person name="Hansen M."/>
            <person name="Howarth C."/>
            <person name="Imamovic A."/>
            <person name="Ireland A."/>
            <person name="Larimer J."/>
            <person name="McCowan C."/>
            <person name="Murphy C."/>
            <person name="Pearson M."/>
            <person name="Poon T.W."/>
            <person name="Priest M."/>
            <person name="Roberts A."/>
            <person name="Saif S."/>
            <person name="Shea T."/>
            <person name="Sisk P."/>
            <person name="Sykes S."/>
            <person name="Wortman J."/>
            <person name="Nusbaum C."/>
            <person name="Birren B."/>
        </authorList>
    </citation>
    <scope>NUCLEOTIDE SEQUENCE [LARGE SCALE GENOMIC DNA]</scope>
    <source>
        <strain evidence="10 11">CBS 110553</strain>
    </source>
</reference>
<comment type="function">
    <text evidence="8">Component of the signal peptidase complex (SPC) which catalyzes the cleavage of N-terminal signal sequences from nascent proteins as they are translocated into the lumen of the endoplasmic reticulum. Dispensable for SPC enzymatic activity.</text>
</comment>
<keyword evidence="6 9" id="KW-1133">Transmembrane helix</keyword>
<evidence type="ECO:0000313" key="11">
    <source>
        <dbReference type="Proteomes" id="UP000019471"/>
    </source>
</evidence>
<accession>W9WVR1</accession>
<comment type="similarity">
    <text evidence="2">Belongs to the SPCS1 family.</text>
</comment>